<comment type="caution">
    <text evidence="1">The sequence shown here is derived from an EMBL/GenBank/DDBJ whole genome shotgun (WGS) entry which is preliminary data.</text>
</comment>
<dbReference type="Proteomes" id="UP000017081">
    <property type="component" value="Unassembled WGS sequence"/>
</dbReference>
<dbReference type="EMBL" id="AXZF01000066">
    <property type="protein sequence ID" value="ERT68418.1"/>
    <property type="molecule type" value="Genomic_DNA"/>
</dbReference>
<dbReference type="STRING" id="1319815.HMPREF0202_01663"/>
<dbReference type="eggNOG" id="ENOG50311NS">
    <property type="taxonomic scope" value="Bacteria"/>
</dbReference>
<sequence>MEDFMKKIVMGLLILVFSVSAYATSGIGIVKDDDFKAVGVSQDNIDRVKVIIEQASIQYKLKTLDKKALEIEINKYILDGTEKNLEKLNELVEKVGLLDAEIIKDRLKYQIEVQKYITTDQYLKARELSLKRISQSREKQ</sequence>
<protein>
    <submittedName>
        <fullName evidence="1">Uncharacterized protein</fullName>
    </submittedName>
</protein>
<evidence type="ECO:0000313" key="1">
    <source>
        <dbReference type="EMBL" id="ERT68418.1"/>
    </source>
</evidence>
<reference evidence="1 2" key="1">
    <citation type="submission" date="2013-08" db="EMBL/GenBank/DDBJ databases">
        <authorList>
            <person name="Weinstock G."/>
            <person name="Sodergren E."/>
            <person name="Wylie T."/>
            <person name="Fulton L."/>
            <person name="Fulton R."/>
            <person name="Fronick C."/>
            <person name="O'Laughlin M."/>
            <person name="Godfrey J."/>
            <person name="Miner T."/>
            <person name="Herter B."/>
            <person name="Appelbaum E."/>
            <person name="Cordes M."/>
            <person name="Lek S."/>
            <person name="Wollam A."/>
            <person name="Pepin K.H."/>
            <person name="Palsikar V.B."/>
            <person name="Mitreva M."/>
            <person name="Wilson R.K."/>
        </authorList>
    </citation>
    <scope>NUCLEOTIDE SEQUENCE [LARGE SCALE GENOMIC DNA]</scope>
    <source>
        <strain evidence="1 2">ATCC BAA-474</strain>
    </source>
</reference>
<dbReference type="HOGENOM" id="CLU_150580_0_0_0"/>
<organism evidence="1 2">
    <name type="scientific">Cetobacterium somerae ATCC BAA-474</name>
    <dbReference type="NCBI Taxonomy" id="1319815"/>
    <lineage>
        <taxon>Bacteria</taxon>
        <taxon>Fusobacteriati</taxon>
        <taxon>Fusobacteriota</taxon>
        <taxon>Fusobacteriia</taxon>
        <taxon>Fusobacteriales</taxon>
        <taxon>Fusobacteriaceae</taxon>
        <taxon>Cetobacterium</taxon>
    </lineage>
</organism>
<gene>
    <name evidence="1" type="ORF">HMPREF0202_01663</name>
</gene>
<accession>U7VC93</accession>
<name>U7VC93_9FUSO</name>
<evidence type="ECO:0000313" key="2">
    <source>
        <dbReference type="Proteomes" id="UP000017081"/>
    </source>
</evidence>
<keyword evidence="2" id="KW-1185">Reference proteome</keyword>
<proteinExistence type="predicted"/>
<dbReference type="AlphaFoldDB" id="U7VC93"/>